<sequence length="321" mass="34771">MVTTTTDQRLADSKISELVRQGEFSFNLAIQAAPSQDIEHIATAFFLKSYVPISSFSAILLSPSNELSELRSDALKAASLAYLSIFVAPSSYSPVLKWATASKYGIALSHTNHSLMYSGSAIQDDTLLAVLLLALSEAFSVQGSAQAVASQYNIVAGIYACSQVTIRNTYDATFPQPKPVFPDNTSTIRKLILGGPNPRSDDYGAPFVQKNNTRDCLRDLGRYASSVGMLKGRGGLGFNGTSLAMANGLSRKLGILLVLTAFISSHAYYGTDTKMECASGNRGDRNAREAFRPSRLAPFMSRILKTMRIEQSFDKLQGFIT</sequence>
<dbReference type="KEGG" id="pfy:PFICI_06817"/>
<dbReference type="AlphaFoldDB" id="W3X6Z0"/>
<name>W3X6Z0_PESFW</name>
<dbReference type="GeneID" id="19271830"/>
<evidence type="ECO:0000313" key="1">
    <source>
        <dbReference type="EMBL" id="ETS81815.1"/>
    </source>
</evidence>
<dbReference type="EMBL" id="KI912112">
    <property type="protein sequence ID" value="ETS81815.1"/>
    <property type="molecule type" value="Genomic_DNA"/>
</dbReference>
<dbReference type="InParanoid" id="W3X6Z0"/>
<gene>
    <name evidence="1" type="ORF">PFICI_06817</name>
</gene>
<organism evidence="1 2">
    <name type="scientific">Pestalotiopsis fici (strain W106-1 / CGMCC3.15140)</name>
    <dbReference type="NCBI Taxonomy" id="1229662"/>
    <lineage>
        <taxon>Eukaryota</taxon>
        <taxon>Fungi</taxon>
        <taxon>Dikarya</taxon>
        <taxon>Ascomycota</taxon>
        <taxon>Pezizomycotina</taxon>
        <taxon>Sordariomycetes</taxon>
        <taxon>Xylariomycetidae</taxon>
        <taxon>Amphisphaeriales</taxon>
        <taxon>Sporocadaceae</taxon>
        <taxon>Pestalotiopsis</taxon>
    </lineage>
</organism>
<dbReference type="HOGENOM" id="CLU_866291_0_0_1"/>
<dbReference type="RefSeq" id="XP_007833589.1">
    <property type="nucleotide sequence ID" value="XM_007835398.1"/>
</dbReference>
<dbReference type="Proteomes" id="UP000030651">
    <property type="component" value="Unassembled WGS sequence"/>
</dbReference>
<proteinExistence type="predicted"/>
<accession>W3X6Z0</accession>
<protein>
    <submittedName>
        <fullName evidence="1">Uncharacterized protein</fullName>
    </submittedName>
</protein>
<keyword evidence="2" id="KW-1185">Reference proteome</keyword>
<reference evidence="2" key="1">
    <citation type="journal article" date="2015" name="BMC Genomics">
        <title>Genomic and transcriptomic analysis of the endophytic fungus Pestalotiopsis fici reveals its lifestyle and high potential for synthesis of natural products.</title>
        <authorList>
            <person name="Wang X."/>
            <person name="Zhang X."/>
            <person name="Liu L."/>
            <person name="Xiang M."/>
            <person name="Wang W."/>
            <person name="Sun X."/>
            <person name="Che Y."/>
            <person name="Guo L."/>
            <person name="Liu G."/>
            <person name="Guo L."/>
            <person name="Wang C."/>
            <person name="Yin W.B."/>
            <person name="Stadler M."/>
            <person name="Zhang X."/>
            <person name="Liu X."/>
        </authorList>
    </citation>
    <scope>NUCLEOTIDE SEQUENCE [LARGE SCALE GENOMIC DNA]</scope>
    <source>
        <strain evidence="2">W106-1 / CGMCC3.15140</strain>
    </source>
</reference>
<evidence type="ECO:0000313" key="2">
    <source>
        <dbReference type="Proteomes" id="UP000030651"/>
    </source>
</evidence>